<evidence type="ECO:0000313" key="3">
    <source>
        <dbReference type="Proteomes" id="UP000036313"/>
    </source>
</evidence>
<gene>
    <name evidence="2" type="ORF">MOBUDSM44075_01623</name>
</gene>
<evidence type="ECO:0000256" key="1">
    <source>
        <dbReference type="SAM" id="MobiDB-lite"/>
    </source>
</evidence>
<dbReference type="EMBL" id="JYNU01000009">
    <property type="protein sequence ID" value="KMO77717.1"/>
    <property type="molecule type" value="Genomic_DNA"/>
</dbReference>
<evidence type="ECO:0000313" key="2">
    <source>
        <dbReference type="EMBL" id="KMO77717.1"/>
    </source>
</evidence>
<comment type="caution">
    <text evidence="2">The sequence shown here is derived from an EMBL/GenBank/DDBJ whole genome shotgun (WGS) entry which is preliminary data.</text>
</comment>
<dbReference type="PATRIC" id="fig|1807.14.peg.1632"/>
<feature type="region of interest" description="Disordered" evidence="1">
    <location>
        <begin position="364"/>
        <end position="388"/>
    </location>
</feature>
<name>A0A0J6W7W2_9MYCO</name>
<protein>
    <submittedName>
        <fullName evidence="2">Catalase</fullName>
    </submittedName>
</protein>
<dbReference type="PANTHER" id="PTHR36195">
    <property type="entry name" value="DOMAIN PROTEIN, PUTATIVE (AFU_ORTHOLOGUE AFUA_5G01990)-RELATED-RELATED"/>
    <property type="match status" value="1"/>
</dbReference>
<proteinExistence type="predicted"/>
<dbReference type="Proteomes" id="UP000036313">
    <property type="component" value="Unassembled WGS sequence"/>
</dbReference>
<dbReference type="InterPro" id="IPR020835">
    <property type="entry name" value="Catalase_sf"/>
</dbReference>
<dbReference type="SUPFAM" id="SSF56634">
    <property type="entry name" value="Heme-dependent catalase-like"/>
    <property type="match status" value="1"/>
</dbReference>
<accession>A0A0J6W7W2</accession>
<dbReference type="GO" id="GO:0020037">
    <property type="term" value="F:heme binding"/>
    <property type="evidence" value="ECO:0007669"/>
    <property type="project" value="InterPro"/>
</dbReference>
<organism evidence="2 3">
    <name type="scientific">Mycolicibacterium obuense</name>
    <dbReference type="NCBI Taxonomy" id="1807"/>
    <lineage>
        <taxon>Bacteria</taxon>
        <taxon>Bacillati</taxon>
        <taxon>Actinomycetota</taxon>
        <taxon>Actinomycetes</taxon>
        <taxon>Mycobacteriales</taxon>
        <taxon>Mycobacteriaceae</taxon>
        <taxon>Mycolicibacterium</taxon>
    </lineage>
</organism>
<dbReference type="AlphaFoldDB" id="A0A0J6W7W2"/>
<sequence>MTDGGTHTFLRYEPALAAFPPGEEQLISALVADLHRNNQFQYLKSRCFAKYRRHGRPHAIRDAHAKSCAVLAGQLTVHSDLDPTLRQGMFAEPGATFDVIARISQTSGAIRSDQVRGVRGLGLKILGVRGPSGERAEARFPDDNQDFVFVTEPAFLFRDAADYAKAGMRTARILTALPDPGMLAINRVLRAVRRVAQRAGRDLPAKLRVFAEPNHHPLRQTFFTAAPVRFGDHVAKLRVAPTPATVAGAVPATIDDGHYDAASRAVASYFASKPAEYEVAVQLCTDETRMPLEDATVEWPEAVSPYRPVATIRFPEQTGYDEVLRDFADDALAFNSWRGIAEHRPLGSINRLKLRVYEASSEYRHAKNGVPPTEPTDLSAFEGAAPAR</sequence>
<reference evidence="2 3" key="1">
    <citation type="journal article" date="2015" name="Genome Biol. Evol.">
        <title>Characterization of Three Mycobacterium spp. with Potential Use in Bioremediation by Genome Sequencing and Comparative Genomics.</title>
        <authorList>
            <person name="Das S."/>
            <person name="Pettersson B.M."/>
            <person name="Behra P.R."/>
            <person name="Ramesh M."/>
            <person name="Dasgupta S."/>
            <person name="Bhattacharya A."/>
            <person name="Kirsebom L.A."/>
        </authorList>
    </citation>
    <scope>NUCLEOTIDE SEQUENCE [LARGE SCALE GENOMIC DNA]</scope>
    <source>
        <strain evidence="2 3">DSM 44075</strain>
    </source>
</reference>
<dbReference type="RefSeq" id="WP_048422752.1">
    <property type="nucleotide sequence ID" value="NZ_JYNU01000009.1"/>
</dbReference>
<dbReference type="Gene3D" id="2.40.180.10">
    <property type="entry name" value="Catalase core domain"/>
    <property type="match status" value="1"/>
</dbReference>
<dbReference type="CDD" id="cd08152">
    <property type="entry name" value="y4iL_like"/>
    <property type="match status" value="1"/>
</dbReference>
<dbReference type="PANTHER" id="PTHR36195:SF4">
    <property type="entry name" value="DOMAIN PROTEIN, PUTATIVE (AFU_ORTHOLOGUE AFUA_5G01990)-RELATED"/>
    <property type="match status" value="1"/>
</dbReference>